<comment type="caution">
    <text evidence="2">The sequence shown here is derived from an EMBL/GenBank/DDBJ whole genome shotgun (WGS) entry which is preliminary data.</text>
</comment>
<evidence type="ECO:0000313" key="3">
    <source>
        <dbReference type="Proteomes" id="UP000252585"/>
    </source>
</evidence>
<proteinExistence type="predicted"/>
<evidence type="ECO:0000256" key="1">
    <source>
        <dbReference type="SAM" id="Phobius"/>
    </source>
</evidence>
<evidence type="ECO:0000313" key="2">
    <source>
        <dbReference type="EMBL" id="RCW63383.1"/>
    </source>
</evidence>
<reference evidence="2 3" key="1">
    <citation type="submission" date="2018-07" db="EMBL/GenBank/DDBJ databases">
        <title>Genomic Encyclopedia of Type Strains, Phase IV (KMG-IV): sequencing the most valuable type-strain genomes for metagenomic binning, comparative biology and taxonomic classification.</title>
        <authorList>
            <person name="Goeker M."/>
        </authorList>
    </citation>
    <scope>NUCLEOTIDE SEQUENCE [LARGE SCALE GENOMIC DNA]</scope>
    <source>
        <strain evidence="2 3">DSM 27696</strain>
    </source>
</reference>
<dbReference type="AlphaFoldDB" id="A0A368X615"/>
<organism evidence="2 3">
    <name type="scientific">Saliterribacillus persicus</name>
    <dbReference type="NCBI Taxonomy" id="930114"/>
    <lineage>
        <taxon>Bacteria</taxon>
        <taxon>Bacillati</taxon>
        <taxon>Bacillota</taxon>
        <taxon>Bacilli</taxon>
        <taxon>Bacillales</taxon>
        <taxon>Bacillaceae</taxon>
        <taxon>Saliterribacillus</taxon>
    </lineage>
</organism>
<protein>
    <submittedName>
        <fullName evidence="2">Uncharacterized protein</fullName>
    </submittedName>
</protein>
<feature type="transmembrane region" description="Helical" evidence="1">
    <location>
        <begin position="6"/>
        <end position="23"/>
    </location>
</feature>
<name>A0A368X615_9BACI</name>
<dbReference type="Proteomes" id="UP000252585">
    <property type="component" value="Unassembled WGS sequence"/>
</dbReference>
<gene>
    <name evidence="2" type="ORF">DFR57_11850</name>
</gene>
<dbReference type="EMBL" id="QPJJ01000018">
    <property type="protein sequence ID" value="RCW63383.1"/>
    <property type="molecule type" value="Genomic_DNA"/>
</dbReference>
<keyword evidence="1" id="KW-0472">Membrane</keyword>
<keyword evidence="3" id="KW-1185">Reference proteome</keyword>
<accession>A0A368X615</accession>
<sequence length="185" mass="21080">MVKRKIITFIIVILILLEVWYLLPKPITETYQGGSYQLGGNTNFEKIIIDIDGTFRNTLTSDQTFNGTITVEGEDLPVAKDERQLELQFENEIEGSPMMYFTYSVDESGNVGPGIYNYGYIYINKDFSQFTIKKYGQKEEGKSWSGSDGMMITAPATNREEAIEISDQLIESYKRVGDTFERADK</sequence>
<keyword evidence="1" id="KW-0812">Transmembrane</keyword>
<keyword evidence="1" id="KW-1133">Transmembrane helix</keyword>